<comment type="caution">
    <text evidence="2">The sequence shown here is derived from an EMBL/GenBank/DDBJ whole genome shotgun (WGS) entry which is preliminary data.</text>
</comment>
<evidence type="ECO:0000256" key="1">
    <source>
        <dbReference type="SAM" id="MobiDB-lite"/>
    </source>
</evidence>
<feature type="region of interest" description="Disordered" evidence="1">
    <location>
        <begin position="26"/>
        <end position="46"/>
    </location>
</feature>
<dbReference type="Pfam" id="PF11138">
    <property type="entry name" value="DUF2911"/>
    <property type="match status" value="1"/>
</dbReference>
<protein>
    <submittedName>
        <fullName evidence="2">DUF2911 domain-containing protein</fullName>
    </submittedName>
</protein>
<dbReference type="PROSITE" id="PS51257">
    <property type="entry name" value="PROKAR_LIPOPROTEIN"/>
    <property type="match status" value="1"/>
</dbReference>
<dbReference type="InterPro" id="IPR021314">
    <property type="entry name" value="DUF2911"/>
</dbReference>
<reference evidence="2" key="1">
    <citation type="submission" date="2022-01" db="EMBL/GenBank/DDBJ databases">
        <authorList>
            <person name="Jo J.-H."/>
            <person name="Im W.-T."/>
        </authorList>
    </citation>
    <scope>NUCLEOTIDE SEQUENCE</scope>
    <source>
        <strain evidence="2">NA20</strain>
    </source>
</reference>
<organism evidence="2 3">
    <name type="scientific">Terrimonas ginsenosidimutans</name>
    <dbReference type="NCBI Taxonomy" id="2908004"/>
    <lineage>
        <taxon>Bacteria</taxon>
        <taxon>Pseudomonadati</taxon>
        <taxon>Bacteroidota</taxon>
        <taxon>Chitinophagia</taxon>
        <taxon>Chitinophagales</taxon>
        <taxon>Chitinophagaceae</taxon>
        <taxon>Terrimonas</taxon>
    </lineage>
</organism>
<keyword evidence="3" id="KW-1185">Reference proteome</keyword>
<sequence>MKILQHSIIFLTMFLALSCDQEKKEETTEKTSIPADTIPNLAPDIPGGNSYAQVDISPMDMSYFPVDYPKIKMANSSAAQPLARVVYSRPHLQRRRLFAGILKYDEPWRLGANESTEIELFKEATIQGKKVKAGRYIMYCIPHQDAWTIIFNNNIDTWGLKQDPAKDVERFRVPATSGNPPLEYFTIVFEKTNTGADLIIGWDDVLVKMPMSF</sequence>
<proteinExistence type="predicted"/>
<accession>A0ABS9L0D1</accession>
<evidence type="ECO:0000313" key="2">
    <source>
        <dbReference type="EMBL" id="MCG2617927.1"/>
    </source>
</evidence>
<dbReference type="RefSeq" id="WP_237876884.1">
    <property type="nucleotide sequence ID" value="NZ_JAKLTR010000028.1"/>
</dbReference>
<name>A0ABS9L0D1_9BACT</name>
<gene>
    <name evidence="2" type="ORF">LZZ85_26735</name>
</gene>
<evidence type="ECO:0000313" key="3">
    <source>
        <dbReference type="Proteomes" id="UP001165367"/>
    </source>
</evidence>
<dbReference type="EMBL" id="JAKLTR010000028">
    <property type="protein sequence ID" value="MCG2617927.1"/>
    <property type="molecule type" value="Genomic_DNA"/>
</dbReference>
<dbReference type="Proteomes" id="UP001165367">
    <property type="component" value="Unassembled WGS sequence"/>
</dbReference>